<evidence type="ECO:0000256" key="4">
    <source>
        <dbReference type="ARBA" id="ARBA00023274"/>
    </source>
</evidence>
<comment type="similarity">
    <text evidence="2 6">Belongs to the bacterial ribosomal protein bL32 family.</text>
</comment>
<evidence type="ECO:0000256" key="6">
    <source>
        <dbReference type="HAMAP-Rule" id="MF_00340"/>
    </source>
</evidence>
<name>B7T410_MONVN</name>
<dbReference type="GO" id="GO:0015934">
    <property type="term" value="C:large ribosomal subunit"/>
    <property type="evidence" value="ECO:0007669"/>
    <property type="project" value="InterPro"/>
</dbReference>
<dbReference type="GO" id="GO:0006412">
    <property type="term" value="P:translation"/>
    <property type="evidence" value="ECO:0007669"/>
    <property type="project" value="UniProtKB-UniRule"/>
</dbReference>
<dbReference type="InterPro" id="IPR044958">
    <property type="entry name" value="Ribosomal_bL32_plant/cyanobact"/>
</dbReference>
<keyword evidence="4 6" id="KW-0687">Ribonucleoprotein</keyword>
<evidence type="ECO:0000256" key="7">
    <source>
        <dbReference type="SAM" id="MobiDB-lite"/>
    </source>
</evidence>
<feature type="region of interest" description="Disordered" evidence="7">
    <location>
        <begin position="37"/>
        <end position="72"/>
    </location>
</feature>
<dbReference type="EMBL" id="EU922504">
    <property type="protein sequence ID" value="ACH47390.1"/>
    <property type="molecule type" value="Genomic_DNA"/>
</dbReference>
<keyword evidence="8" id="KW-0150">Chloroplast</keyword>
<dbReference type="PANTHER" id="PTHR36083">
    <property type="entry name" value="50S RIBOSOMAL PROTEIN L32, CHLOROPLASTIC"/>
    <property type="match status" value="1"/>
</dbReference>
<protein>
    <recommendedName>
        <fullName evidence="5 6">Large ribosomal subunit protein bL32c</fullName>
    </recommendedName>
</protein>
<evidence type="ECO:0000256" key="2">
    <source>
        <dbReference type="ARBA" id="ARBA00008560"/>
    </source>
</evidence>
<evidence type="ECO:0000256" key="3">
    <source>
        <dbReference type="ARBA" id="ARBA00022980"/>
    </source>
</evidence>
<evidence type="ECO:0000256" key="5">
    <source>
        <dbReference type="ARBA" id="ARBA00035280"/>
    </source>
</evidence>
<dbReference type="GO" id="GO:0003735">
    <property type="term" value="F:structural constituent of ribosome"/>
    <property type="evidence" value="ECO:0007669"/>
    <property type="project" value="InterPro"/>
</dbReference>
<dbReference type="InterPro" id="IPR002677">
    <property type="entry name" value="Ribosomal_bL32"/>
</dbReference>
<dbReference type="HAMAP" id="MF_00340">
    <property type="entry name" value="Ribosomal_bL32"/>
    <property type="match status" value="1"/>
</dbReference>
<keyword evidence="8" id="KW-0934">Plastid</keyword>
<dbReference type="GO" id="GO:0009507">
    <property type="term" value="C:chloroplast"/>
    <property type="evidence" value="ECO:0007669"/>
    <property type="project" value="UniProtKB-SubCell"/>
</dbReference>
<feature type="compositionally biased region" description="Low complexity" evidence="7">
    <location>
        <begin position="37"/>
        <end position="55"/>
    </location>
</feature>
<dbReference type="PANTHER" id="PTHR36083:SF1">
    <property type="entry name" value="LARGE RIBOSOMAL SUBUNIT PROTEIN BL32C"/>
    <property type="match status" value="1"/>
</dbReference>
<accession>B7T410</accession>
<sequence>MAVPKKSISSSKKRIRKNRWKVKGSLEALKAFSLSKSLSTGNSKSFSSAKSLSTGNSKGFYRSTGNSKGIPLNRKGDLLHLLLLQEIIRLLARKGRRRASSKKRKRTR</sequence>
<geneLocation type="chloroplast" evidence="8"/>
<evidence type="ECO:0000313" key="8">
    <source>
        <dbReference type="EMBL" id="ACH47390.1"/>
    </source>
</evidence>
<organism evidence="8">
    <name type="scientific">Monsonia vanderietiae</name>
    <name type="common">Bushman's candle</name>
    <name type="synonym">Sarcocaulon vanderietiae</name>
    <dbReference type="NCBI Taxonomy" id="28970"/>
    <lineage>
        <taxon>Eukaryota</taxon>
        <taxon>Viridiplantae</taxon>
        <taxon>Streptophyta</taxon>
        <taxon>Embryophyta</taxon>
        <taxon>Tracheophyta</taxon>
        <taxon>Spermatophyta</taxon>
        <taxon>Magnoliopsida</taxon>
        <taxon>eudicotyledons</taxon>
        <taxon>Gunneridae</taxon>
        <taxon>Pentapetalae</taxon>
        <taxon>rosids</taxon>
        <taxon>malvids</taxon>
        <taxon>Geraniales</taxon>
        <taxon>Geraniaceae</taxon>
        <taxon>Monsonia</taxon>
    </lineage>
</organism>
<reference evidence="8" key="1">
    <citation type="journal article" date="2008" name="Proc. Natl. Acad. Sci. U.S.A.">
        <title>Genome-wide analyses of Geraniaceae plastid DNA reveal unprecedented patterns of increased nucleotide substitutions.</title>
        <authorList>
            <person name="Guisinger M.M."/>
            <person name="Kuehl J.V."/>
            <person name="Boore J.L."/>
            <person name="Jansen R.K."/>
        </authorList>
    </citation>
    <scope>NUCLEOTIDE SEQUENCE</scope>
</reference>
<proteinExistence type="inferred from homology"/>
<comment type="subcellular location">
    <subcellularLocation>
        <location evidence="1 6">Plastid</location>
        <location evidence="1 6">Chloroplast</location>
    </subcellularLocation>
</comment>
<gene>
    <name evidence="6 8" type="primary">rpl32</name>
</gene>
<dbReference type="AlphaFoldDB" id="B7T410"/>
<keyword evidence="3 6" id="KW-0689">Ribosomal protein</keyword>
<evidence type="ECO:0000256" key="1">
    <source>
        <dbReference type="ARBA" id="ARBA00004229"/>
    </source>
</evidence>